<evidence type="ECO:0000256" key="1">
    <source>
        <dbReference type="SAM" id="Coils"/>
    </source>
</evidence>
<protein>
    <submittedName>
        <fullName evidence="2">Uncharacterized protein</fullName>
    </submittedName>
</protein>
<evidence type="ECO:0000313" key="3">
    <source>
        <dbReference type="Proteomes" id="UP000228503"/>
    </source>
</evidence>
<gene>
    <name evidence="2" type="ORF">COY16_03310</name>
</gene>
<organism evidence="2 3">
    <name type="scientific">Candidatus Roizmanbacteria bacterium CG_4_10_14_0_2_um_filter_39_13</name>
    <dbReference type="NCBI Taxonomy" id="1974825"/>
    <lineage>
        <taxon>Bacteria</taxon>
        <taxon>Candidatus Roizmaniibacteriota</taxon>
    </lineage>
</organism>
<dbReference type="EMBL" id="PFOB01000042">
    <property type="protein sequence ID" value="PIZ62863.1"/>
    <property type="molecule type" value="Genomic_DNA"/>
</dbReference>
<comment type="caution">
    <text evidence="2">The sequence shown here is derived from an EMBL/GenBank/DDBJ whole genome shotgun (WGS) entry which is preliminary data.</text>
</comment>
<accession>A0A2M7TYK6</accession>
<dbReference type="Proteomes" id="UP000228503">
    <property type="component" value="Unassembled WGS sequence"/>
</dbReference>
<evidence type="ECO:0000313" key="2">
    <source>
        <dbReference type="EMBL" id="PIZ62863.1"/>
    </source>
</evidence>
<keyword evidence="1" id="KW-0175">Coiled coil</keyword>
<name>A0A2M7TYK6_9BACT</name>
<dbReference type="AlphaFoldDB" id="A0A2M7TYK6"/>
<sequence>MAYEQLNTVEGLAEPIRFSTRVHQSTYELEGETFPCNVDWEETYEFPIQKLDEQWLLEEAIPEEADQLLEGWLDGYQQHFTNPKDSSIAQQHEIERPLQPQVARMMAYLALADEYFSMRDARQSEIDSYEMALKEKREEINSAVKENRYTKGRGQKERAQLEYDHKEKVSQPAKLRRKSQAILDLISRKYICEQFGPQDGDDDFRLTPDSFFRTQDEVNEISQVHESKVRFLSQITQVFNERKDPVLQQSYRYKVSEGLSRNLADCQALSMGMKMALGIDIEGEDDQVLLQHLGESFLSFVSGRALDQSIRRSPLTQTNPILETTYDILSAAMTISHSTKLSIGLPQVLEKTMGNMLKSSQVPKESARLAKEFLTSADALIGNHAMDLLQIKTTPLEKIHPDIIQFTISDLKRMIDAYRFTLKLLFSMDQFEGPFQENRTMREFYNLVQQGFKPLLPALKIWRQNEVETIGNITSTNMYRALGIPVDLANSMATHRGAIDSLIGHFDQLNSSGESSLPEAARVGLGHMSTSPSFPEFVKKISETGKSALIPPDATEWLSMYSRYYLQRLNEGQQKVIEGESQSLGHHILNTSKWFVSPRGDRFDNRNDRELAAQGIDAITFMVDPRYPREHRVVVQLGGLDQEINLWLDTKTQLLNENHELLNVDPQFKLTFSNLILRRLCFITSGILAQPQEEHDEGVDGGPNFTYKRAHYNILTNPRFTMTSDGARMHADEIWEEYGIDIFRERDRRRRIGVIGPSDHLTFVRETNPDVMPGQPVPNTIIFDPDLLQKHLLRHRLSMME</sequence>
<proteinExistence type="predicted"/>
<reference evidence="3" key="1">
    <citation type="submission" date="2017-09" db="EMBL/GenBank/DDBJ databases">
        <title>Depth-based differentiation of microbial function through sediment-hosted aquifers and enrichment of novel symbionts in the deep terrestrial subsurface.</title>
        <authorList>
            <person name="Probst A.J."/>
            <person name="Ladd B."/>
            <person name="Jarett J.K."/>
            <person name="Geller-Mcgrath D.E."/>
            <person name="Sieber C.M.K."/>
            <person name="Emerson J.B."/>
            <person name="Anantharaman K."/>
            <person name="Thomas B.C."/>
            <person name="Malmstrom R."/>
            <person name="Stieglmeier M."/>
            <person name="Klingl A."/>
            <person name="Woyke T."/>
            <person name="Ryan C.M."/>
            <person name="Banfield J.F."/>
        </authorList>
    </citation>
    <scope>NUCLEOTIDE SEQUENCE [LARGE SCALE GENOMIC DNA]</scope>
</reference>
<feature type="coiled-coil region" evidence="1">
    <location>
        <begin position="119"/>
        <end position="146"/>
    </location>
</feature>